<dbReference type="SUPFAM" id="SSF51182">
    <property type="entry name" value="RmlC-like cupins"/>
    <property type="match status" value="1"/>
</dbReference>
<organism evidence="2 3">
    <name type="scientific">Monoraphidium neglectum</name>
    <dbReference type="NCBI Taxonomy" id="145388"/>
    <lineage>
        <taxon>Eukaryota</taxon>
        <taxon>Viridiplantae</taxon>
        <taxon>Chlorophyta</taxon>
        <taxon>core chlorophytes</taxon>
        <taxon>Chlorophyceae</taxon>
        <taxon>CS clade</taxon>
        <taxon>Sphaeropleales</taxon>
        <taxon>Selenastraceae</taxon>
        <taxon>Monoraphidium</taxon>
    </lineage>
</organism>
<dbReference type="KEGG" id="mng:MNEG_14837"/>
<protein>
    <submittedName>
        <fullName evidence="2">Uncharacterized protein</fullName>
    </submittedName>
</protein>
<dbReference type="InterPro" id="IPR014710">
    <property type="entry name" value="RmlC-like_jellyroll"/>
</dbReference>
<name>A0A0D2MD39_9CHLO</name>
<sequence length="122" mass="12876">MPLLRRTTAAALAVLLAAAAARVLTAPRAPRRVQHGTRRLETSPGASEGWFEVVSRDPQSCTFDSGARFGTPGFSKRFPGGPPPHIHPDADEWLTVLRGRMGYSVGGALGSIGEGESVTVPK</sequence>
<dbReference type="RefSeq" id="XP_013892145.1">
    <property type="nucleotide sequence ID" value="XM_014036691.1"/>
</dbReference>
<dbReference type="GeneID" id="25732438"/>
<evidence type="ECO:0000256" key="1">
    <source>
        <dbReference type="SAM" id="SignalP"/>
    </source>
</evidence>
<gene>
    <name evidence="2" type="ORF">MNEG_14837</name>
</gene>
<reference evidence="2 3" key="1">
    <citation type="journal article" date="2013" name="BMC Genomics">
        <title>Reconstruction of the lipid metabolism for the microalga Monoraphidium neglectum from its genome sequence reveals characteristics suitable for biofuel production.</title>
        <authorList>
            <person name="Bogen C."/>
            <person name="Al-Dilaimi A."/>
            <person name="Albersmeier A."/>
            <person name="Wichmann J."/>
            <person name="Grundmann M."/>
            <person name="Rupp O."/>
            <person name="Lauersen K.J."/>
            <person name="Blifernez-Klassen O."/>
            <person name="Kalinowski J."/>
            <person name="Goesmann A."/>
            <person name="Mussgnug J.H."/>
            <person name="Kruse O."/>
        </authorList>
    </citation>
    <scope>NUCLEOTIDE SEQUENCE [LARGE SCALE GENOMIC DNA]</scope>
    <source>
        <strain evidence="2 3">SAG 48.87</strain>
    </source>
</reference>
<dbReference type="EMBL" id="KK105025">
    <property type="protein sequence ID" value="KIY93125.1"/>
    <property type="molecule type" value="Genomic_DNA"/>
</dbReference>
<feature type="chain" id="PRO_5002246872" evidence="1">
    <location>
        <begin position="26"/>
        <end position="122"/>
    </location>
</feature>
<feature type="non-terminal residue" evidence="2">
    <location>
        <position position="122"/>
    </location>
</feature>
<keyword evidence="3" id="KW-1185">Reference proteome</keyword>
<feature type="signal peptide" evidence="1">
    <location>
        <begin position="1"/>
        <end position="25"/>
    </location>
</feature>
<dbReference type="InterPro" id="IPR011051">
    <property type="entry name" value="RmlC_Cupin_sf"/>
</dbReference>
<dbReference type="AlphaFoldDB" id="A0A0D2MD39"/>
<keyword evidence="1" id="KW-0732">Signal</keyword>
<dbReference type="Proteomes" id="UP000054498">
    <property type="component" value="Unassembled WGS sequence"/>
</dbReference>
<accession>A0A0D2MD39</accession>
<dbReference type="Gene3D" id="2.60.120.10">
    <property type="entry name" value="Jelly Rolls"/>
    <property type="match status" value="1"/>
</dbReference>
<proteinExistence type="predicted"/>
<evidence type="ECO:0000313" key="2">
    <source>
        <dbReference type="EMBL" id="KIY93125.1"/>
    </source>
</evidence>
<evidence type="ECO:0000313" key="3">
    <source>
        <dbReference type="Proteomes" id="UP000054498"/>
    </source>
</evidence>